<dbReference type="RefSeq" id="WP_129130135.1">
    <property type="nucleotide sequence ID" value="NZ_SDHW01000001.1"/>
</dbReference>
<dbReference type="SUPFAM" id="SSF141694">
    <property type="entry name" value="AF2212/PG0164-like"/>
    <property type="match status" value="1"/>
</dbReference>
<dbReference type="InterPro" id="IPR015018">
    <property type="entry name" value="DUF1905"/>
</dbReference>
<dbReference type="Proteomes" id="UP000290204">
    <property type="component" value="Unassembled WGS sequence"/>
</dbReference>
<dbReference type="Pfam" id="PF08922">
    <property type="entry name" value="DUF1905"/>
    <property type="match status" value="1"/>
</dbReference>
<dbReference type="Pfam" id="PF13376">
    <property type="entry name" value="OmdA"/>
    <property type="match status" value="1"/>
</dbReference>
<keyword evidence="2" id="KW-1185">Reference proteome</keyword>
<evidence type="ECO:0000313" key="1">
    <source>
        <dbReference type="EMBL" id="RXK62765.1"/>
    </source>
</evidence>
<evidence type="ECO:0000313" key="2">
    <source>
        <dbReference type="Proteomes" id="UP000290204"/>
    </source>
</evidence>
<dbReference type="AlphaFoldDB" id="A0A4Q1CPN8"/>
<protein>
    <submittedName>
        <fullName evidence="1">DUF1905 domain-containing protein</fullName>
    </submittedName>
</protein>
<name>A0A4Q1CPN8_9BACT</name>
<proteinExistence type="predicted"/>
<comment type="caution">
    <text evidence="1">The sequence shown here is derived from an EMBL/GenBank/DDBJ whole genome shotgun (WGS) entry which is preliminary data.</text>
</comment>
<dbReference type="EMBL" id="SDHW01000001">
    <property type="protein sequence ID" value="RXK62765.1"/>
    <property type="molecule type" value="Genomic_DNA"/>
</dbReference>
<dbReference type="Gene3D" id="2.40.30.100">
    <property type="entry name" value="AF2212/PG0164-like"/>
    <property type="match status" value="1"/>
</dbReference>
<organism evidence="1 2">
    <name type="scientific">Lacibacter luteus</name>
    <dbReference type="NCBI Taxonomy" id="2508719"/>
    <lineage>
        <taxon>Bacteria</taxon>
        <taxon>Pseudomonadati</taxon>
        <taxon>Bacteroidota</taxon>
        <taxon>Chitinophagia</taxon>
        <taxon>Chitinophagales</taxon>
        <taxon>Chitinophagaceae</taxon>
        <taxon>Lacibacter</taxon>
    </lineage>
</organism>
<dbReference type="InterPro" id="IPR037079">
    <property type="entry name" value="AF2212/PG0164-like_sf"/>
</dbReference>
<gene>
    <name evidence="1" type="ORF">ESA94_07140</name>
</gene>
<sequence length="160" mass="17943">MATFKAVIDKIGINPFVFVPEKILAAVLQKAGKEKGPIPIKGTINKTAYTQKLVKYAGHWRLYINTIMLKDSPKRIGETITISVEYDPADRKLTMHPSLGKALAKNKTANENFKQLPASRQQEIIRYISNLKTEESVERNVTKAINFLRGNGSFVGRQTL</sequence>
<dbReference type="OrthoDB" id="2243618at2"/>
<reference evidence="1 2" key="1">
    <citation type="submission" date="2019-01" db="EMBL/GenBank/DDBJ databases">
        <title>Lacibacter sp. strain TTM-7.</title>
        <authorList>
            <person name="Chen W.-M."/>
        </authorList>
    </citation>
    <scope>NUCLEOTIDE SEQUENCE [LARGE SCALE GENOMIC DNA]</scope>
    <source>
        <strain evidence="1 2">TTM-7</strain>
    </source>
</reference>
<accession>A0A4Q1CPN8</accession>